<feature type="compositionally biased region" description="Polar residues" evidence="1">
    <location>
        <begin position="17"/>
        <end position="40"/>
    </location>
</feature>
<evidence type="ECO:0000313" key="2">
    <source>
        <dbReference type="EMBL" id="CDW24945.1"/>
    </source>
</evidence>
<dbReference type="EMBL" id="HACA01007584">
    <property type="protein sequence ID" value="CDW24945.1"/>
    <property type="molecule type" value="Transcribed_RNA"/>
</dbReference>
<name>A0A0K2TGG1_LEPSM</name>
<proteinExistence type="predicted"/>
<organism evidence="2">
    <name type="scientific">Lepeophtheirus salmonis</name>
    <name type="common">Salmon louse</name>
    <name type="synonym">Caligus salmonis</name>
    <dbReference type="NCBI Taxonomy" id="72036"/>
    <lineage>
        <taxon>Eukaryota</taxon>
        <taxon>Metazoa</taxon>
        <taxon>Ecdysozoa</taxon>
        <taxon>Arthropoda</taxon>
        <taxon>Crustacea</taxon>
        <taxon>Multicrustacea</taxon>
        <taxon>Hexanauplia</taxon>
        <taxon>Copepoda</taxon>
        <taxon>Siphonostomatoida</taxon>
        <taxon>Caligidae</taxon>
        <taxon>Lepeophtheirus</taxon>
    </lineage>
</organism>
<sequence length="40" mass="4739">MSVFVTRKGIRMKRSKYMTNSRTRNGFQYTTTLPNSKTHL</sequence>
<dbReference type="AlphaFoldDB" id="A0A0K2TGG1"/>
<feature type="region of interest" description="Disordered" evidence="1">
    <location>
        <begin position="16"/>
        <end position="40"/>
    </location>
</feature>
<evidence type="ECO:0000256" key="1">
    <source>
        <dbReference type="SAM" id="MobiDB-lite"/>
    </source>
</evidence>
<accession>A0A0K2TGG1</accession>
<protein>
    <submittedName>
        <fullName evidence="2">Uncharacterized protein</fullName>
    </submittedName>
</protein>
<reference evidence="2" key="1">
    <citation type="submission" date="2014-05" db="EMBL/GenBank/DDBJ databases">
        <authorList>
            <person name="Chronopoulou M."/>
        </authorList>
    </citation>
    <scope>NUCLEOTIDE SEQUENCE</scope>
    <source>
        <tissue evidence="2">Whole organism</tissue>
    </source>
</reference>